<dbReference type="Proteomes" id="UP000272888">
    <property type="component" value="Unassembled WGS sequence"/>
</dbReference>
<dbReference type="Gene3D" id="3.40.50.2300">
    <property type="match status" value="1"/>
</dbReference>
<organism evidence="3 4">
    <name type="scientific">Corallococcus llansteffanensis</name>
    <dbReference type="NCBI Taxonomy" id="2316731"/>
    <lineage>
        <taxon>Bacteria</taxon>
        <taxon>Pseudomonadati</taxon>
        <taxon>Myxococcota</taxon>
        <taxon>Myxococcia</taxon>
        <taxon>Myxococcales</taxon>
        <taxon>Cystobacterineae</taxon>
        <taxon>Myxococcaceae</taxon>
        <taxon>Corallococcus</taxon>
    </lineage>
</organism>
<evidence type="ECO:0000313" key="4">
    <source>
        <dbReference type="Proteomes" id="UP000272888"/>
    </source>
</evidence>
<evidence type="ECO:0000256" key="1">
    <source>
        <dbReference type="PROSITE-ProRule" id="PRU00169"/>
    </source>
</evidence>
<protein>
    <submittedName>
        <fullName evidence="3">DNA-binding response regulator</fullName>
    </submittedName>
</protein>
<dbReference type="SUPFAM" id="SSF52172">
    <property type="entry name" value="CheY-like"/>
    <property type="match status" value="1"/>
</dbReference>
<dbReference type="GO" id="GO:0003677">
    <property type="term" value="F:DNA binding"/>
    <property type="evidence" value="ECO:0007669"/>
    <property type="project" value="UniProtKB-KW"/>
</dbReference>
<reference evidence="4" key="1">
    <citation type="submission" date="2018-09" db="EMBL/GenBank/DDBJ databases">
        <authorList>
            <person name="Livingstone P.G."/>
            <person name="Whitworth D.E."/>
        </authorList>
    </citation>
    <scope>NUCLEOTIDE SEQUENCE [LARGE SCALE GENOMIC DNA]</scope>
    <source>
        <strain evidence="4">CA051B</strain>
    </source>
</reference>
<keyword evidence="3" id="KW-0238">DNA-binding</keyword>
<accession>A0A3A8Q4S8</accession>
<gene>
    <name evidence="3" type="ORF">D7V93_10100</name>
</gene>
<dbReference type="Pfam" id="PF00072">
    <property type="entry name" value="Response_reg"/>
    <property type="match status" value="1"/>
</dbReference>
<dbReference type="InterPro" id="IPR001789">
    <property type="entry name" value="Sig_transdc_resp-reg_receiver"/>
</dbReference>
<evidence type="ECO:0000313" key="3">
    <source>
        <dbReference type="EMBL" id="RKH62501.1"/>
    </source>
</evidence>
<keyword evidence="4" id="KW-1185">Reference proteome</keyword>
<dbReference type="PROSITE" id="PS50110">
    <property type="entry name" value="RESPONSE_REGULATORY"/>
    <property type="match status" value="1"/>
</dbReference>
<proteinExistence type="predicted"/>
<comment type="caution">
    <text evidence="3">The sequence shown here is derived from an EMBL/GenBank/DDBJ whole genome shotgun (WGS) entry which is preliminary data.</text>
</comment>
<sequence>MPRYALIAEPDPHRAASLLALATQEGLEGTVARDGAEAQEQVRQRGAPTLLVMDLALPRVDGFALLAWLRGRPDA</sequence>
<dbReference type="GO" id="GO:0000160">
    <property type="term" value="P:phosphorelay signal transduction system"/>
    <property type="evidence" value="ECO:0007669"/>
    <property type="project" value="InterPro"/>
</dbReference>
<feature type="modified residue" description="4-aspartylphosphate" evidence="1">
    <location>
        <position position="54"/>
    </location>
</feature>
<dbReference type="RefSeq" id="WP_147451115.1">
    <property type="nucleotide sequence ID" value="NZ_RAWB01000078.1"/>
</dbReference>
<keyword evidence="1" id="KW-0597">Phosphoprotein</keyword>
<feature type="domain" description="Response regulatory" evidence="2">
    <location>
        <begin position="4"/>
        <end position="75"/>
    </location>
</feature>
<dbReference type="InterPro" id="IPR011006">
    <property type="entry name" value="CheY-like_superfamily"/>
</dbReference>
<name>A0A3A8Q4S8_9BACT</name>
<evidence type="ECO:0000259" key="2">
    <source>
        <dbReference type="PROSITE" id="PS50110"/>
    </source>
</evidence>
<dbReference type="AlphaFoldDB" id="A0A3A8Q4S8"/>
<dbReference type="EMBL" id="RAWB01000078">
    <property type="protein sequence ID" value="RKH62501.1"/>
    <property type="molecule type" value="Genomic_DNA"/>
</dbReference>
<feature type="non-terminal residue" evidence="3">
    <location>
        <position position="75"/>
    </location>
</feature>